<dbReference type="InParanoid" id="S8E4A5"/>
<feature type="transmembrane region" description="Helical" evidence="13">
    <location>
        <begin position="5"/>
        <end position="21"/>
    </location>
</feature>
<dbReference type="OrthoDB" id="1055148at2759"/>
<keyword evidence="12 13" id="KW-0472">Membrane</keyword>
<dbReference type="EMBL" id="KE504152">
    <property type="protein sequence ID" value="EPS99951.1"/>
    <property type="molecule type" value="Genomic_DNA"/>
</dbReference>
<sequence>MPYFYLVPLVAAALLAYWLYYKQSVGSPQGPRSLPLIGNVHQLSTEHLEHTFARWARKYGDPVFVRFFKTPVLVVNTLHVARELLDKRGSIYSSRPRTVLLSEMMEWDSIVFLPYDSERRRKQRKWIQAVFGDQAALKSYDTIRQRETYKLIQALAQDPGNFVMLIKCFVAALLLDITYGHAVKSLDDPYFLLMDEATRGTSDGGTAAALVDFFPFLRFIPTWMPGAGFKRHALKVRGIVKEASHKPYQATKAAVIAGTAPPSLVATLVEDATKAGRLQEDERDIISAASSVYGAGSETTKGTLISFILAMTVCPDVFRKAQAEIDRVVGFERLPQLEDRKKLPYIECIVLEVLRWSTGLPLGIPHCLTEDDTYEGYAIPKGSTVLANLWAMANDEGVYPDPSMFRPERFLDMDPKARELTDPRGVVFGFGRRQAQFYLSRMPYND</sequence>
<accession>S8E4A5</accession>
<proteinExistence type="inferred from homology"/>
<keyword evidence="15" id="KW-1185">Reference proteome</keyword>
<dbReference type="Proteomes" id="UP000015241">
    <property type="component" value="Unassembled WGS sequence"/>
</dbReference>
<keyword evidence="11" id="KW-0503">Monooxygenase</keyword>
<evidence type="ECO:0000256" key="13">
    <source>
        <dbReference type="SAM" id="Phobius"/>
    </source>
</evidence>
<organism evidence="14 15">
    <name type="scientific">Fomitopsis schrenkii</name>
    <name type="common">Brown rot fungus</name>
    <dbReference type="NCBI Taxonomy" id="2126942"/>
    <lineage>
        <taxon>Eukaryota</taxon>
        <taxon>Fungi</taxon>
        <taxon>Dikarya</taxon>
        <taxon>Basidiomycota</taxon>
        <taxon>Agaricomycotina</taxon>
        <taxon>Agaricomycetes</taxon>
        <taxon>Polyporales</taxon>
        <taxon>Fomitopsis</taxon>
    </lineage>
</organism>
<dbReference type="Gene3D" id="1.10.630.10">
    <property type="entry name" value="Cytochrome P450"/>
    <property type="match status" value="1"/>
</dbReference>
<keyword evidence="7" id="KW-0479">Metal-binding</keyword>
<reference evidence="14 15" key="1">
    <citation type="journal article" date="2012" name="Science">
        <title>The Paleozoic origin of enzymatic lignin decomposition reconstructed from 31 fungal genomes.</title>
        <authorList>
            <person name="Floudas D."/>
            <person name="Binder M."/>
            <person name="Riley R."/>
            <person name="Barry K."/>
            <person name="Blanchette R.A."/>
            <person name="Henrissat B."/>
            <person name="Martinez A.T."/>
            <person name="Otillar R."/>
            <person name="Spatafora J.W."/>
            <person name="Yadav J.S."/>
            <person name="Aerts A."/>
            <person name="Benoit I."/>
            <person name="Boyd A."/>
            <person name="Carlson A."/>
            <person name="Copeland A."/>
            <person name="Coutinho P.M."/>
            <person name="de Vries R.P."/>
            <person name="Ferreira P."/>
            <person name="Findley K."/>
            <person name="Foster B."/>
            <person name="Gaskell J."/>
            <person name="Glotzer D."/>
            <person name="Gorecki P."/>
            <person name="Heitman J."/>
            <person name="Hesse C."/>
            <person name="Hori C."/>
            <person name="Igarashi K."/>
            <person name="Jurgens J.A."/>
            <person name="Kallen N."/>
            <person name="Kersten P."/>
            <person name="Kohler A."/>
            <person name="Kuees U."/>
            <person name="Kumar T.K.A."/>
            <person name="Kuo A."/>
            <person name="LaButti K."/>
            <person name="Larrondo L.F."/>
            <person name="Lindquist E."/>
            <person name="Ling A."/>
            <person name="Lombard V."/>
            <person name="Lucas S."/>
            <person name="Lundell T."/>
            <person name="Martin R."/>
            <person name="McLaughlin D.J."/>
            <person name="Morgenstern I."/>
            <person name="Morin E."/>
            <person name="Murat C."/>
            <person name="Nagy L.G."/>
            <person name="Nolan M."/>
            <person name="Ohm R.A."/>
            <person name="Patyshakuliyeva A."/>
            <person name="Rokas A."/>
            <person name="Ruiz-Duenas F.J."/>
            <person name="Sabat G."/>
            <person name="Salamov A."/>
            <person name="Samejima M."/>
            <person name="Schmutz J."/>
            <person name="Slot J.C."/>
            <person name="St John F."/>
            <person name="Stenlid J."/>
            <person name="Sun H."/>
            <person name="Sun S."/>
            <person name="Syed K."/>
            <person name="Tsang A."/>
            <person name="Wiebenga A."/>
            <person name="Young D."/>
            <person name="Pisabarro A."/>
            <person name="Eastwood D.C."/>
            <person name="Martin F."/>
            <person name="Cullen D."/>
            <person name="Grigoriev I.V."/>
            <person name="Hibbett D.S."/>
        </authorList>
    </citation>
    <scope>NUCLEOTIDE SEQUENCE</scope>
    <source>
        <strain evidence="15">FP-58527</strain>
    </source>
</reference>
<keyword evidence="6 13" id="KW-0812">Transmembrane</keyword>
<keyword evidence="10" id="KW-0408">Iron</keyword>
<evidence type="ECO:0000256" key="5">
    <source>
        <dbReference type="ARBA" id="ARBA00022617"/>
    </source>
</evidence>
<dbReference type="PANTHER" id="PTHR46300">
    <property type="entry name" value="P450, PUTATIVE (EUROFUNG)-RELATED-RELATED"/>
    <property type="match status" value="1"/>
</dbReference>
<dbReference type="GO" id="GO:0004497">
    <property type="term" value="F:monooxygenase activity"/>
    <property type="evidence" value="ECO:0007669"/>
    <property type="project" value="UniProtKB-KW"/>
</dbReference>
<comment type="similarity">
    <text evidence="4">Belongs to the cytochrome P450 family.</text>
</comment>
<dbReference type="InterPro" id="IPR001128">
    <property type="entry name" value="Cyt_P450"/>
</dbReference>
<dbReference type="PANTHER" id="PTHR46300:SF7">
    <property type="entry name" value="P450, PUTATIVE (EUROFUNG)-RELATED"/>
    <property type="match status" value="1"/>
</dbReference>
<evidence type="ECO:0000313" key="14">
    <source>
        <dbReference type="EMBL" id="EPS99951.1"/>
    </source>
</evidence>
<evidence type="ECO:0000256" key="6">
    <source>
        <dbReference type="ARBA" id="ARBA00022692"/>
    </source>
</evidence>
<comment type="subcellular location">
    <subcellularLocation>
        <location evidence="2">Membrane</location>
        <topology evidence="2">Single-pass membrane protein</topology>
    </subcellularLocation>
</comment>
<dbReference type="InterPro" id="IPR050364">
    <property type="entry name" value="Cytochrome_P450_fung"/>
</dbReference>
<dbReference type="GO" id="GO:0005506">
    <property type="term" value="F:iron ion binding"/>
    <property type="evidence" value="ECO:0007669"/>
    <property type="project" value="InterPro"/>
</dbReference>
<protein>
    <recommendedName>
        <fullName evidence="16">Cytochrome P450</fullName>
    </recommendedName>
</protein>
<evidence type="ECO:0000313" key="15">
    <source>
        <dbReference type="Proteomes" id="UP000015241"/>
    </source>
</evidence>
<dbReference type="CDD" id="cd11065">
    <property type="entry name" value="CYP64-like"/>
    <property type="match status" value="1"/>
</dbReference>
<dbReference type="GO" id="GO:0016705">
    <property type="term" value="F:oxidoreductase activity, acting on paired donors, with incorporation or reduction of molecular oxygen"/>
    <property type="evidence" value="ECO:0007669"/>
    <property type="project" value="InterPro"/>
</dbReference>
<evidence type="ECO:0000256" key="11">
    <source>
        <dbReference type="ARBA" id="ARBA00023033"/>
    </source>
</evidence>
<name>S8E4A5_FOMSC</name>
<evidence type="ECO:0000256" key="3">
    <source>
        <dbReference type="ARBA" id="ARBA00005179"/>
    </source>
</evidence>
<comment type="cofactor">
    <cofactor evidence="1">
        <name>heme</name>
        <dbReference type="ChEBI" id="CHEBI:30413"/>
    </cofactor>
</comment>
<evidence type="ECO:0008006" key="16">
    <source>
        <dbReference type="Google" id="ProtNLM"/>
    </source>
</evidence>
<evidence type="ECO:0000256" key="12">
    <source>
        <dbReference type="ARBA" id="ARBA00023136"/>
    </source>
</evidence>
<evidence type="ECO:0000256" key="7">
    <source>
        <dbReference type="ARBA" id="ARBA00022723"/>
    </source>
</evidence>
<dbReference type="PRINTS" id="PR00463">
    <property type="entry name" value="EP450I"/>
</dbReference>
<dbReference type="STRING" id="743788.S8E4A5"/>
<keyword evidence="5" id="KW-0349">Heme</keyword>
<evidence type="ECO:0000256" key="4">
    <source>
        <dbReference type="ARBA" id="ARBA00010617"/>
    </source>
</evidence>
<dbReference type="eggNOG" id="KOG0156">
    <property type="taxonomic scope" value="Eukaryota"/>
</dbReference>
<comment type="pathway">
    <text evidence="3">Secondary metabolite biosynthesis.</text>
</comment>
<dbReference type="InterPro" id="IPR036396">
    <property type="entry name" value="Cyt_P450_sf"/>
</dbReference>
<dbReference type="Pfam" id="PF00067">
    <property type="entry name" value="p450"/>
    <property type="match status" value="1"/>
</dbReference>
<evidence type="ECO:0000256" key="2">
    <source>
        <dbReference type="ARBA" id="ARBA00004167"/>
    </source>
</evidence>
<keyword evidence="8 13" id="KW-1133">Transmembrane helix</keyword>
<dbReference type="InterPro" id="IPR002401">
    <property type="entry name" value="Cyt_P450_E_grp-I"/>
</dbReference>
<dbReference type="AlphaFoldDB" id="S8E4A5"/>
<dbReference type="GO" id="GO:0020037">
    <property type="term" value="F:heme binding"/>
    <property type="evidence" value="ECO:0007669"/>
    <property type="project" value="InterPro"/>
</dbReference>
<dbReference type="SUPFAM" id="SSF48264">
    <property type="entry name" value="Cytochrome P450"/>
    <property type="match status" value="1"/>
</dbReference>
<dbReference type="GO" id="GO:0016020">
    <property type="term" value="C:membrane"/>
    <property type="evidence" value="ECO:0007669"/>
    <property type="project" value="UniProtKB-SubCell"/>
</dbReference>
<evidence type="ECO:0000256" key="9">
    <source>
        <dbReference type="ARBA" id="ARBA00023002"/>
    </source>
</evidence>
<evidence type="ECO:0000256" key="8">
    <source>
        <dbReference type="ARBA" id="ARBA00022989"/>
    </source>
</evidence>
<evidence type="ECO:0000256" key="10">
    <source>
        <dbReference type="ARBA" id="ARBA00023004"/>
    </source>
</evidence>
<gene>
    <name evidence="14" type="ORF">FOMPIDRAFT_1050047</name>
</gene>
<dbReference type="HOGENOM" id="CLU_001570_2_3_1"/>
<keyword evidence="9" id="KW-0560">Oxidoreductase</keyword>
<evidence type="ECO:0000256" key="1">
    <source>
        <dbReference type="ARBA" id="ARBA00001971"/>
    </source>
</evidence>